<comment type="similarity">
    <text evidence="2">Belongs to the UPF0496 family.</text>
</comment>
<evidence type="ECO:0000256" key="6">
    <source>
        <dbReference type="SAM" id="MobiDB-lite"/>
    </source>
</evidence>
<reference evidence="8 9" key="1">
    <citation type="journal article" date="2021" name="Nat. Commun.">
        <title>Incipient diploidization of the medicinal plant Perilla within 10,000 years.</title>
        <authorList>
            <person name="Zhang Y."/>
            <person name="Shen Q."/>
            <person name="Leng L."/>
            <person name="Zhang D."/>
            <person name="Chen S."/>
            <person name="Shi Y."/>
            <person name="Ning Z."/>
            <person name="Chen S."/>
        </authorList>
    </citation>
    <scope>NUCLEOTIDE SEQUENCE [LARGE SCALE GENOMIC DNA]</scope>
    <source>
        <strain evidence="9">cv. PC099</strain>
    </source>
</reference>
<evidence type="ECO:0000256" key="3">
    <source>
        <dbReference type="ARBA" id="ARBA00022692"/>
    </source>
</evidence>
<comment type="subcellular location">
    <subcellularLocation>
        <location evidence="1">Membrane</location>
    </subcellularLocation>
</comment>
<dbReference type="PANTHER" id="PTHR31113:SF3">
    <property type="entry name" value="UPF0496 PROTEIN 1"/>
    <property type="match status" value="1"/>
</dbReference>
<dbReference type="Proteomes" id="UP001190926">
    <property type="component" value="Unassembled WGS sequence"/>
</dbReference>
<name>A0AAD4P5M2_PERFH</name>
<dbReference type="Pfam" id="PF05055">
    <property type="entry name" value="DUF677"/>
    <property type="match status" value="1"/>
</dbReference>
<keyword evidence="5 7" id="KW-0472">Membrane</keyword>
<comment type="caution">
    <text evidence="8">The sequence shown here is derived from an EMBL/GenBank/DDBJ whole genome shotgun (WGS) entry which is preliminary data.</text>
</comment>
<evidence type="ECO:0000256" key="4">
    <source>
        <dbReference type="ARBA" id="ARBA00022989"/>
    </source>
</evidence>
<keyword evidence="3 7" id="KW-0812">Transmembrane</keyword>
<feature type="transmembrane region" description="Helical" evidence="7">
    <location>
        <begin position="230"/>
        <end position="251"/>
    </location>
</feature>
<dbReference type="InterPro" id="IPR007749">
    <property type="entry name" value="DUF677"/>
</dbReference>
<protein>
    <submittedName>
        <fullName evidence="8">Transmembrane protein</fullName>
    </submittedName>
</protein>
<gene>
    <name evidence="8" type="ORF">C2S53_013023</name>
</gene>
<accession>A0AAD4P5M2</accession>
<evidence type="ECO:0000256" key="7">
    <source>
        <dbReference type="SAM" id="Phobius"/>
    </source>
</evidence>
<feature type="region of interest" description="Disordered" evidence="6">
    <location>
        <begin position="1"/>
        <end position="26"/>
    </location>
</feature>
<evidence type="ECO:0000256" key="2">
    <source>
        <dbReference type="ARBA" id="ARBA00009074"/>
    </source>
</evidence>
<evidence type="ECO:0000256" key="1">
    <source>
        <dbReference type="ARBA" id="ARBA00004370"/>
    </source>
</evidence>
<organism evidence="8 9">
    <name type="scientific">Perilla frutescens var. hirtella</name>
    <name type="common">Perilla citriodora</name>
    <name type="synonym">Perilla setoyensis</name>
    <dbReference type="NCBI Taxonomy" id="608512"/>
    <lineage>
        <taxon>Eukaryota</taxon>
        <taxon>Viridiplantae</taxon>
        <taxon>Streptophyta</taxon>
        <taxon>Embryophyta</taxon>
        <taxon>Tracheophyta</taxon>
        <taxon>Spermatophyta</taxon>
        <taxon>Magnoliopsida</taxon>
        <taxon>eudicotyledons</taxon>
        <taxon>Gunneridae</taxon>
        <taxon>Pentapetalae</taxon>
        <taxon>asterids</taxon>
        <taxon>lamiids</taxon>
        <taxon>Lamiales</taxon>
        <taxon>Lamiaceae</taxon>
        <taxon>Nepetoideae</taxon>
        <taxon>Elsholtzieae</taxon>
        <taxon>Perilla</taxon>
    </lineage>
</organism>
<evidence type="ECO:0000256" key="5">
    <source>
        <dbReference type="ARBA" id="ARBA00023136"/>
    </source>
</evidence>
<dbReference type="EMBL" id="SDAM02000159">
    <property type="protein sequence ID" value="KAH6826825.1"/>
    <property type="molecule type" value="Genomic_DNA"/>
</dbReference>
<evidence type="ECO:0000313" key="8">
    <source>
        <dbReference type="EMBL" id="KAH6826825.1"/>
    </source>
</evidence>
<evidence type="ECO:0000313" key="9">
    <source>
        <dbReference type="Proteomes" id="UP001190926"/>
    </source>
</evidence>
<proteinExistence type="inferred from homology"/>
<dbReference type="PANTHER" id="PTHR31113">
    <property type="entry name" value="UPF0496 PROTEIN 3-RELATED"/>
    <property type="match status" value="1"/>
</dbReference>
<dbReference type="GO" id="GO:0016020">
    <property type="term" value="C:membrane"/>
    <property type="evidence" value="ECO:0007669"/>
    <property type="project" value="UniProtKB-SubCell"/>
</dbReference>
<dbReference type="AlphaFoldDB" id="A0AAD4P5M2"/>
<sequence>MGAQISRAFHRPPPPPSAELPVQTHSNPNLISNPSAAADLSSYEAACRSDPDLQNFDSNLQLRTSRAINSIAVGIDVRSIPLHSLREVTECLLEMNQEVVKIILQNKRDVWKNKDLSDLVDDYFENSLLTLDFCTALDSCLKRAAHIESIVNVALRKFDDEHSAAAEERNYSRTLAELRNFSAAEEPFTQEFFRVFSCVYAKQVSMLERLRVRKQNLDKKLGKLEAWRKVSNVIFVVTFATVLICSVVAAAVSAPPVVTALAAAAAVPLGSMGRWLNALWKKCERDLRGQREIISSMEIGTYIVLQDLANIRALVNRFQVRMEELLANAGFATAEEEEAAVVVAVEEIRKKVEEFMQMVRSLSDYANKCTQETRMARTLILRRIINHPSSSSNQEIGMFS</sequence>
<keyword evidence="9" id="KW-1185">Reference proteome</keyword>
<keyword evidence="4 7" id="KW-1133">Transmembrane helix</keyword>
<feature type="transmembrane region" description="Helical" evidence="7">
    <location>
        <begin position="257"/>
        <end position="276"/>
    </location>
</feature>